<dbReference type="Proteomes" id="UP000242875">
    <property type="component" value="Unassembled WGS sequence"/>
</dbReference>
<dbReference type="GO" id="GO:0006351">
    <property type="term" value="P:DNA-templated transcription"/>
    <property type="evidence" value="ECO:0007669"/>
    <property type="project" value="InterPro"/>
</dbReference>
<dbReference type="GO" id="GO:0000981">
    <property type="term" value="F:DNA-binding transcription factor activity, RNA polymerase II-specific"/>
    <property type="evidence" value="ECO:0007669"/>
    <property type="project" value="TreeGrafter"/>
</dbReference>
<evidence type="ECO:0000313" key="6">
    <source>
        <dbReference type="Proteomes" id="UP000242875"/>
    </source>
</evidence>
<dbReference type="OrthoDB" id="424974at2759"/>
<name>A0A261XUD3_9FUNG</name>
<dbReference type="InterPro" id="IPR051127">
    <property type="entry name" value="Fungal_SecMet_Regulators"/>
</dbReference>
<keyword evidence="2" id="KW-0804">Transcription</keyword>
<dbReference type="Pfam" id="PF04082">
    <property type="entry name" value="Fungal_trans"/>
    <property type="match status" value="1"/>
</dbReference>
<keyword evidence="6" id="KW-1185">Reference proteome</keyword>
<proteinExistence type="predicted"/>
<organism evidence="5 6">
    <name type="scientific">Bifiguratus adelaidae</name>
    <dbReference type="NCBI Taxonomy" id="1938954"/>
    <lineage>
        <taxon>Eukaryota</taxon>
        <taxon>Fungi</taxon>
        <taxon>Fungi incertae sedis</taxon>
        <taxon>Mucoromycota</taxon>
        <taxon>Mucoromycotina</taxon>
        <taxon>Endogonomycetes</taxon>
        <taxon>Endogonales</taxon>
        <taxon>Endogonales incertae sedis</taxon>
        <taxon>Bifiguratus</taxon>
    </lineage>
</organism>
<accession>A0A261XUD3</accession>
<dbReference type="GO" id="GO:0005634">
    <property type="term" value="C:nucleus"/>
    <property type="evidence" value="ECO:0007669"/>
    <property type="project" value="TreeGrafter"/>
</dbReference>
<sequence length="577" mass="64603">MRTYSRLWGYLGEDLDQEGGDSEADPLFQCLLNLVFAMGCQLSPEIISSERELASDVFFQRSQKLLHFDILEAGDIKVVQALLVMGQYLQYTEMLGRCWLVVELAIRVAQGLGLHLEGENDRRKPTPMALDSLRKKYARDCGLGVLLLTVISMAYGRPFMIPVTPNIALPQIVDDELLTTYPHPPAIQPDDKPSQTACFVYKLQLYEIMGDILTTMYSGGSRRSLGDMAGIGMLDRASLSQSSPSEIDQSRTEHMNSTMRLEMALSTWEKALPWFLQLRNYNKASSNSRPDRIGIMTENVFLRQANVLRTRYLHICILLYRPVFVDFFALEESNHSSAQDVANTGLQKSLFLQSSKTCVSVAQELIEVIHRNITELLPPWVYNVFYLYTSATVLLMARLLPKIKCAIGEDRLIESWDKCLGCLGENQSHSGWAKRCYEFVKDLDKLAFQTKHGETNPGTSGIQILGTFTNQTRNPVQVGVDNGNRPPEIEKETSALGANYAGFGGNAGELDPDLMDISRLLRLPVYTGPDPGTNAFNVRYDVKTQVIVKCTDVGGSSAIQSYPNKLPLRYPDTYDIS</sequence>
<evidence type="ECO:0000259" key="4">
    <source>
        <dbReference type="SMART" id="SM00906"/>
    </source>
</evidence>
<evidence type="ECO:0000313" key="5">
    <source>
        <dbReference type="EMBL" id="OZJ01854.1"/>
    </source>
</evidence>
<dbReference type="CDD" id="cd12148">
    <property type="entry name" value="fungal_TF_MHR"/>
    <property type="match status" value="1"/>
</dbReference>
<gene>
    <name evidence="5" type="ORF">BZG36_05335</name>
</gene>
<dbReference type="GO" id="GO:0008270">
    <property type="term" value="F:zinc ion binding"/>
    <property type="evidence" value="ECO:0007669"/>
    <property type="project" value="InterPro"/>
</dbReference>
<comment type="caution">
    <text evidence="5">The sequence shown here is derived from an EMBL/GenBank/DDBJ whole genome shotgun (WGS) entry which is preliminary data.</text>
</comment>
<evidence type="ECO:0000256" key="2">
    <source>
        <dbReference type="ARBA" id="ARBA00023163"/>
    </source>
</evidence>
<dbReference type="AlphaFoldDB" id="A0A261XUD3"/>
<dbReference type="SMART" id="SM00906">
    <property type="entry name" value="Fungal_trans"/>
    <property type="match status" value="1"/>
</dbReference>
<evidence type="ECO:0000256" key="3">
    <source>
        <dbReference type="ARBA" id="ARBA00023242"/>
    </source>
</evidence>
<protein>
    <recommendedName>
        <fullName evidence="4">Xylanolytic transcriptional activator regulatory domain-containing protein</fullName>
    </recommendedName>
</protein>
<reference evidence="5 6" key="1">
    <citation type="journal article" date="2017" name="Mycologia">
        <title>Bifiguratus adelaidae, gen. et sp. nov., a new member of Mucoromycotina in endophytic and soil-dwelling habitats.</title>
        <authorList>
            <person name="Torres-Cruz T.J."/>
            <person name="Billingsley Tobias T.L."/>
            <person name="Almatruk M."/>
            <person name="Hesse C."/>
            <person name="Kuske C.R."/>
            <person name="Desiro A."/>
            <person name="Benucci G.M."/>
            <person name="Bonito G."/>
            <person name="Stajich J.E."/>
            <person name="Dunlap C."/>
            <person name="Arnold A.E."/>
            <person name="Porras-Alfaro A."/>
        </authorList>
    </citation>
    <scope>NUCLEOTIDE SEQUENCE [LARGE SCALE GENOMIC DNA]</scope>
    <source>
        <strain evidence="5 6">AZ0501</strain>
    </source>
</reference>
<dbReference type="GO" id="GO:0000435">
    <property type="term" value="P:positive regulation of transcription from RNA polymerase II promoter by galactose"/>
    <property type="evidence" value="ECO:0007669"/>
    <property type="project" value="TreeGrafter"/>
</dbReference>
<dbReference type="InterPro" id="IPR007219">
    <property type="entry name" value="XnlR_reg_dom"/>
</dbReference>
<dbReference type="PANTHER" id="PTHR47424:SF4">
    <property type="entry name" value="ZN(II)2CYS6 TRANSCRIPTION FACTOR (EUROFUNG)"/>
    <property type="match status" value="1"/>
</dbReference>
<dbReference type="EMBL" id="MVBO01000226">
    <property type="protein sequence ID" value="OZJ01854.1"/>
    <property type="molecule type" value="Genomic_DNA"/>
</dbReference>
<keyword evidence="1" id="KW-0805">Transcription regulation</keyword>
<keyword evidence="3" id="KW-0539">Nucleus</keyword>
<dbReference type="GO" id="GO:0000978">
    <property type="term" value="F:RNA polymerase II cis-regulatory region sequence-specific DNA binding"/>
    <property type="evidence" value="ECO:0007669"/>
    <property type="project" value="TreeGrafter"/>
</dbReference>
<evidence type="ECO:0000256" key="1">
    <source>
        <dbReference type="ARBA" id="ARBA00023015"/>
    </source>
</evidence>
<dbReference type="PANTHER" id="PTHR47424">
    <property type="entry name" value="REGULATORY PROTEIN GAL4"/>
    <property type="match status" value="1"/>
</dbReference>
<feature type="domain" description="Xylanolytic transcriptional activator regulatory" evidence="4">
    <location>
        <begin position="98"/>
        <end position="176"/>
    </location>
</feature>